<dbReference type="EMBL" id="JBHTLR010000003">
    <property type="protein sequence ID" value="MFD1215154.1"/>
    <property type="molecule type" value="Genomic_DNA"/>
</dbReference>
<name>A0ABW3U438_9GAMM</name>
<keyword evidence="3" id="KW-1185">Reference proteome</keyword>
<feature type="compositionally biased region" description="Low complexity" evidence="1">
    <location>
        <begin position="99"/>
        <end position="109"/>
    </location>
</feature>
<proteinExistence type="predicted"/>
<feature type="region of interest" description="Disordered" evidence="1">
    <location>
        <begin position="99"/>
        <end position="118"/>
    </location>
</feature>
<evidence type="ECO:0000313" key="2">
    <source>
        <dbReference type="EMBL" id="MFD1215154.1"/>
    </source>
</evidence>
<dbReference type="Proteomes" id="UP001597264">
    <property type="component" value="Unassembled WGS sequence"/>
</dbReference>
<protein>
    <submittedName>
        <fullName evidence="2">Uncharacterized protein</fullName>
    </submittedName>
</protein>
<comment type="caution">
    <text evidence="2">The sequence shown here is derived from an EMBL/GenBank/DDBJ whole genome shotgun (WGS) entry which is preliminary data.</text>
</comment>
<accession>A0ABW3U438</accession>
<reference evidence="3" key="1">
    <citation type="journal article" date="2019" name="Int. J. Syst. Evol. Microbiol.">
        <title>The Global Catalogue of Microorganisms (GCM) 10K type strain sequencing project: providing services to taxonomists for standard genome sequencing and annotation.</title>
        <authorList>
            <consortium name="The Broad Institute Genomics Platform"/>
            <consortium name="The Broad Institute Genome Sequencing Center for Infectious Disease"/>
            <person name="Wu L."/>
            <person name="Ma J."/>
        </authorList>
    </citation>
    <scope>NUCLEOTIDE SEQUENCE [LARGE SCALE GENOMIC DNA]</scope>
    <source>
        <strain evidence="3">CCUG 54356</strain>
    </source>
</reference>
<organism evidence="2 3">
    <name type="scientific">Microbulbifer celer</name>
    <dbReference type="NCBI Taxonomy" id="435905"/>
    <lineage>
        <taxon>Bacteria</taxon>
        <taxon>Pseudomonadati</taxon>
        <taxon>Pseudomonadota</taxon>
        <taxon>Gammaproteobacteria</taxon>
        <taxon>Cellvibrionales</taxon>
        <taxon>Microbulbiferaceae</taxon>
        <taxon>Microbulbifer</taxon>
    </lineage>
</organism>
<evidence type="ECO:0000313" key="3">
    <source>
        <dbReference type="Proteomes" id="UP001597264"/>
    </source>
</evidence>
<sequence>MDGPPSEGVPPAAGLPLEALADCCPPAGPPLAGDPLAGELLEALLGAPEAEALEALLGALLLLEEALLDDALLEAELLDELLDEELLLDDALAVCSSSEKSISSGGSPSLLEDGSGGIRDSSARWSESVYTGEDSPRLLLLGSALLGSALLLARCERLLDCSPLLEDALACSLERSPDSTLGIELLGCEGLLAVEILGLELELLGELGDGMLLAVDGLEDELLEDDCDWDCDCD</sequence>
<evidence type="ECO:0000256" key="1">
    <source>
        <dbReference type="SAM" id="MobiDB-lite"/>
    </source>
</evidence>
<dbReference type="RefSeq" id="WP_230435497.1">
    <property type="nucleotide sequence ID" value="NZ_CP087715.1"/>
</dbReference>
<gene>
    <name evidence="2" type="ORF">ACFQ2X_00955</name>
</gene>